<dbReference type="InterPro" id="IPR015424">
    <property type="entry name" value="PyrdxlP-dep_Trfase"/>
</dbReference>
<evidence type="ECO:0000259" key="11">
    <source>
        <dbReference type="Pfam" id="PF00266"/>
    </source>
</evidence>
<dbReference type="GO" id="GO:0031071">
    <property type="term" value="F:cysteine desulfurase activity"/>
    <property type="evidence" value="ECO:0007669"/>
    <property type="project" value="UniProtKB-EC"/>
</dbReference>
<organism evidence="12 13">
    <name type="scientific">Chelatococcus asaccharovorans</name>
    <dbReference type="NCBI Taxonomy" id="28210"/>
    <lineage>
        <taxon>Bacteria</taxon>
        <taxon>Pseudomonadati</taxon>
        <taxon>Pseudomonadota</taxon>
        <taxon>Alphaproteobacteria</taxon>
        <taxon>Hyphomicrobiales</taxon>
        <taxon>Chelatococcaceae</taxon>
        <taxon>Chelatococcus</taxon>
    </lineage>
</organism>
<dbReference type="SUPFAM" id="SSF53383">
    <property type="entry name" value="PLP-dependent transferases"/>
    <property type="match status" value="1"/>
</dbReference>
<dbReference type="PANTHER" id="PTHR11601:SF34">
    <property type="entry name" value="CYSTEINE DESULFURASE"/>
    <property type="match status" value="1"/>
</dbReference>
<evidence type="ECO:0000256" key="2">
    <source>
        <dbReference type="ARBA" id="ARBA00003120"/>
    </source>
</evidence>
<accession>A0A2V3UCD2</accession>
<dbReference type="InterPro" id="IPR000192">
    <property type="entry name" value="Aminotrans_V_dom"/>
</dbReference>
<feature type="domain" description="Aminotransferase class V" evidence="11">
    <location>
        <begin position="6"/>
        <end position="375"/>
    </location>
</feature>
<comment type="similarity">
    <text evidence="3">Belongs to the class-V pyridoxal-phosphate-dependent aminotransferase family. NifS/IscS subfamily.</text>
</comment>
<dbReference type="EMBL" id="QJJK01000003">
    <property type="protein sequence ID" value="PXW61881.1"/>
    <property type="molecule type" value="Genomic_DNA"/>
</dbReference>
<name>A0A2V3UCD2_9HYPH</name>
<keyword evidence="9" id="KW-0411">Iron-sulfur</keyword>
<keyword evidence="7" id="KW-0663">Pyridoxal phosphate</keyword>
<dbReference type="Pfam" id="PF00266">
    <property type="entry name" value="Aminotran_5"/>
    <property type="match status" value="1"/>
</dbReference>
<evidence type="ECO:0000256" key="8">
    <source>
        <dbReference type="ARBA" id="ARBA00023004"/>
    </source>
</evidence>
<sequence>MTAGRVYLDYNASAPLRPEVVEAMLRVLTASGNGSSVHREGRAARAAIEEARAKVAALVGAGGAKLVFTSGGTEANALALSPDVRVRGFGGRGGNTPPSRCFIGATEHPSVLAGGRFPAEAVTVVPVDGNGVVDLAWLAERLGADAEGWPFVSVQMANNETGVLQPIAEIARLVHGADGVLHVDAVQAAAKMPIDFSTLGADMLSLSAHKFGGPQGAGALIYNPGVDLGPSLLRGGGQESGHRAGTENLAAIVGFGAASEIAFGEIDHYMMAMAAMRDEIERHVRQVLPNLVVFGADVRRLANTSAFAIPGVKAETLVMAFDLAGVAVSSGSACSSGKVRPSHVLAAMGVAPTVAEGAVRISLGWANRDEDVERFASAFASVTRKLSPRRQGDRAA</sequence>
<evidence type="ECO:0000256" key="1">
    <source>
        <dbReference type="ARBA" id="ARBA00001933"/>
    </source>
</evidence>
<dbReference type="InterPro" id="IPR015421">
    <property type="entry name" value="PyrdxlP-dep_Trfase_major"/>
</dbReference>
<dbReference type="Gene3D" id="3.90.1150.10">
    <property type="entry name" value="Aspartate Aminotransferase, domain 1"/>
    <property type="match status" value="1"/>
</dbReference>
<dbReference type="Proteomes" id="UP000248021">
    <property type="component" value="Unassembled WGS sequence"/>
</dbReference>
<evidence type="ECO:0000256" key="3">
    <source>
        <dbReference type="ARBA" id="ARBA00006490"/>
    </source>
</evidence>
<dbReference type="PIRSF" id="PIRSF005572">
    <property type="entry name" value="NifS"/>
    <property type="match status" value="1"/>
</dbReference>
<evidence type="ECO:0000256" key="5">
    <source>
        <dbReference type="ARBA" id="ARBA00022679"/>
    </source>
</evidence>
<dbReference type="InterPro" id="IPR016454">
    <property type="entry name" value="Cysteine_dSase"/>
</dbReference>
<dbReference type="GO" id="GO:0051536">
    <property type="term" value="F:iron-sulfur cluster binding"/>
    <property type="evidence" value="ECO:0007669"/>
    <property type="project" value="UniProtKB-KW"/>
</dbReference>
<reference evidence="12 13" key="1">
    <citation type="submission" date="2018-05" db="EMBL/GenBank/DDBJ databases">
        <title>Genomic Encyclopedia of Type Strains, Phase IV (KMG-IV): sequencing the most valuable type-strain genomes for metagenomic binning, comparative biology and taxonomic classification.</title>
        <authorList>
            <person name="Goeker M."/>
        </authorList>
    </citation>
    <scope>NUCLEOTIDE SEQUENCE [LARGE SCALE GENOMIC DNA]</scope>
    <source>
        <strain evidence="12 13">DSM 6462</strain>
    </source>
</reference>
<proteinExistence type="inferred from homology"/>
<dbReference type="PANTHER" id="PTHR11601">
    <property type="entry name" value="CYSTEINE DESULFURYLASE FAMILY MEMBER"/>
    <property type="match status" value="1"/>
</dbReference>
<protein>
    <recommendedName>
        <fullName evidence="4">Cysteine desulfurase</fullName>
    </recommendedName>
</protein>
<comment type="caution">
    <text evidence="12">The sequence shown here is derived from an EMBL/GenBank/DDBJ whole genome shotgun (WGS) entry which is preliminary data.</text>
</comment>
<evidence type="ECO:0000256" key="7">
    <source>
        <dbReference type="ARBA" id="ARBA00022898"/>
    </source>
</evidence>
<evidence type="ECO:0000256" key="6">
    <source>
        <dbReference type="ARBA" id="ARBA00022723"/>
    </source>
</evidence>
<dbReference type="Gene3D" id="1.10.260.50">
    <property type="match status" value="1"/>
</dbReference>
<keyword evidence="13" id="KW-1185">Reference proteome</keyword>
<comment type="function">
    <text evidence="2">Catalyzes the removal of elemental sulfur atoms from cysteine to produce alanine. Seems to participate in the biosynthesis of the nitrogenase metalloclusters by providing the inorganic sulfur required for the Fe-S core formation.</text>
</comment>
<dbReference type="AlphaFoldDB" id="A0A2V3UCD2"/>
<evidence type="ECO:0000313" key="13">
    <source>
        <dbReference type="Proteomes" id="UP000248021"/>
    </source>
</evidence>
<comment type="cofactor">
    <cofactor evidence="1">
        <name>pyridoxal 5'-phosphate</name>
        <dbReference type="ChEBI" id="CHEBI:597326"/>
    </cofactor>
</comment>
<dbReference type="OrthoDB" id="9808002at2"/>
<dbReference type="GO" id="GO:0046872">
    <property type="term" value="F:metal ion binding"/>
    <property type="evidence" value="ECO:0007669"/>
    <property type="project" value="UniProtKB-KW"/>
</dbReference>
<keyword evidence="8" id="KW-0408">Iron</keyword>
<dbReference type="RefSeq" id="WP_110374164.1">
    <property type="nucleotide sequence ID" value="NZ_JAHBRY010000001.1"/>
</dbReference>
<gene>
    <name evidence="12" type="ORF">C7450_103402</name>
</gene>
<evidence type="ECO:0000256" key="9">
    <source>
        <dbReference type="ARBA" id="ARBA00023014"/>
    </source>
</evidence>
<dbReference type="InterPro" id="IPR015422">
    <property type="entry name" value="PyrdxlP-dep_Trfase_small"/>
</dbReference>
<evidence type="ECO:0000313" key="12">
    <source>
        <dbReference type="EMBL" id="PXW61881.1"/>
    </source>
</evidence>
<keyword evidence="6" id="KW-0479">Metal-binding</keyword>
<comment type="catalytic activity">
    <reaction evidence="10">
        <text>(sulfur carrier)-H + L-cysteine = (sulfur carrier)-SH + L-alanine</text>
        <dbReference type="Rhea" id="RHEA:43892"/>
        <dbReference type="Rhea" id="RHEA-COMP:14737"/>
        <dbReference type="Rhea" id="RHEA-COMP:14739"/>
        <dbReference type="ChEBI" id="CHEBI:29917"/>
        <dbReference type="ChEBI" id="CHEBI:35235"/>
        <dbReference type="ChEBI" id="CHEBI:57972"/>
        <dbReference type="ChEBI" id="CHEBI:64428"/>
        <dbReference type="EC" id="2.8.1.7"/>
    </reaction>
</comment>
<keyword evidence="5" id="KW-0808">Transferase</keyword>
<evidence type="ECO:0000256" key="4">
    <source>
        <dbReference type="ARBA" id="ARBA00013558"/>
    </source>
</evidence>
<dbReference type="Gene3D" id="3.40.640.10">
    <property type="entry name" value="Type I PLP-dependent aspartate aminotransferase-like (Major domain)"/>
    <property type="match status" value="1"/>
</dbReference>
<evidence type="ECO:0000256" key="10">
    <source>
        <dbReference type="ARBA" id="ARBA00050776"/>
    </source>
</evidence>